<evidence type="ECO:0000313" key="1">
    <source>
        <dbReference type="EMBL" id="KAE8931984.1"/>
    </source>
</evidence>
<name>A0A6A3EE01_9STRA</name>
<evidence type="ECO:0000313" key="16">
    <source>
        <dbReference type="Proteomes" id="UP000460718"/>
    </source>
</evidence>
<dbReference type="EMBL" id="QXGA01000750">
    <property type="protein sequence ID" value="KAE9141885.1"/>
    <property type="molecule type" value="Genomic_DNA"/>
</dbReference>
<evidence type="ECO:0000313" key="7">
    <source>
        <dbReference type="EMBL" id="KAE9223252.1"/>
    </source>
</evidence>
<evidence type="ECO:0000313" key="14">
    <source>
        <dbReference type="Proteomes" id="UP000440732"/>
    </source>
</evidence>
<dbReference type="EMBL" id="QXFZ01001113">
    <property type="protein sequence ID" value="KAE9096700.1"/>
    <property type="molecule type" value="Genomic_DNA"/>
</dbReference>
<evidence type="ECO:0000313" key="13">
    <source>
        <dbReference type="Proteomes" id="UP000440367"/>
    </source>
</evidence>
<dbReference type="EMBL" id="QXGC01000695">
    <property type="protein sequence ID" value="KAE9224255.1"/>
    <property type="molecule type" value="Genomic_DNA"/>
</dbReference>
<evidence type="ECO:0000313" key="17">
    <source>
        <dbReference type="Proteomes" id="UP000476176"/>
    </source>
</evidence>
<dbReference type="AlphaFoldDB" id="A0A6A3EE01"/>
<organism evidence="1 10">
    <name type="scientific">Phytophthora fragariae</name>
    <dbReference type="NCBI Taxonomy" id="53985"/>
    <lineage>
        <taxon>Eukaryota</taxon>
        <taxon>Sar</taxon>
        <taxon>Stramenopiles</taxon>
        <taxon>Oomycota</taxon>
        <taxon>Peronosporomycetes</taxon>
        <taxon>Peronosporales</taxon>
        <taxon>Peronosporaceae</taxon>
        <taxon>Phytophthora</taxon>
    </lineage>
</organism>
<dbReference type="Proteomes" id="UP000440732">
    <property type="component" value="Unassembled WGS sequence"/>
</dbReference>
<evidence type="ECO:0000313" key="8">
    <source>
        <dbReference type="EMBL" id="KAE9224255.1"/>
    </source>
</evidence>
<dbReference type="OrthoDB" id="103174at2759"/>
<dbReference type="EMBL" id="QXFW01000758">
    <property type="protein sequence ID" value="KAE9003674.1"/>
    <property type="molecule type" value="Genomic_DNA"/>
</dbReference>
<comment type="caution">
    <text evidence="1">The sequence shown here is derived from an EMBL/GenBank/DDBJ whole genome shotgun (WGS) entry which is preliminary data.</text>
</comment>
<dbReference type="EMBL" id="QXGE01000547">
    <property type="protein sequence ID" value="KAE9309391.1"/>
    <property type="molecule type" value="Genomic_DNA"/>
</dbReference>
<evidence type="ECO:0000313" key="15">
    <source>
        <dbReference type="Proteomes" id="UP000441208"/>
    </source>
</evidence>
<dbReference type="PANTHER" id="PTHR47150:SF5">
    <property type="entry name" value="OS07G0546750 PROTEIN"/>
    <property type="match status" value="1"/>
</dbReference>
<evidence type="ECO:0000313" key="6">
    <source>
        <dbReference type="EMBL" id="KAE9209083.1"/>
    </source>
</evidence>
<evidence type="ECO:0000313" key="12">
    <source>
        <dbReference type="Proteomes" id="UP000437068"/>
    </source>
</evidence>
<evidence type="ECO:0000313" key="11">
    <source>
        <dbReference type="Proteomes" id="UP000433483"/>
    </source>
</evidence>
<keyword evidence="11" id="KW-1185">Reference proteome</keyword>
<dbReference type="Proteomes" id="UP000437068">
    <property type="component" value="Unassembled WGS sequence"/>
</dbReference>
<dbReference type="EMBL" id="QXGB01000614">
    <property type="protein sequence ID" value="KAE9209083.1"/>
    <property type="molecule type" value="Genomic_DNA"/>
</dbReference>
<evidence type="ECO:0000313" key="9">
    <source>
        <dbReference type="EMBL" id="KAE9309391.1"/>
    </source>
</evidence>
<accession>A0A6A3EE01</accession>
<gene>
    <name evidence="9" type="ORF">PF001_g10706</name>
    <name evidence="7" type="ORF">PF002_g15020</name>
    <name evidence="8" type="ORF">PF004_g12266</name>
    <name evidence="6" type="ORF">PF005_g11954</name>
    <name evidence="5" type="ORF">PF006_g12961</name>
    <name evidence="3" type="ORF">PF007_g16895</name>
    <name evidence="1" type="ORF">PF009_g17970</name>
    <name evidence="4" type="ORF">PF010_g13442</name>
    <name evidence="2" type="ORF">PF011_g12794</name>
</gene>
<protein>
    <submittedName>
        <fullName evidence="1">Uncharacterized protein</fullName>
    </submittedName>
</protein>
<evidence type="ECO:0000313" key="18">
    <source>
        <dbReference type="Proteomes" id="UP000488956"/>
    </source>
</evidence>
<evidence type="ECO:0000313" key="3">
    <source>
        <dbReference type="EMBL" id="KAE9096700.1"/>
    </source>
</evidence>
<dbReference type="Proteomes" id="UP000429523">
    <property type="component" value="Unassembled WGS sequence"/>
</dbReference>
<evidence type="ECO:0000313" key="4">
    <source>
        <dbReference type="EMBL" id="KAE9104269.1"/>
    </source>
</evidence>
<dbReference type="Proteomes" id="UP000460718">
    <property type="component" value="Unassembled WGS sequence"/>
</dbReference>
<evidence type="ECO:0000313" key="2">
    <source>
        <dbReference type="EMBL" id="KAE9003674.1"/>
    </source>
</evidence>
<dbReference type="Proteomes" id="UP000476176">
    <property type="component" value="Unassembled WGS sequence"/>
</dbReference>
<dbReference type="EMBL" id="QXGD01000826">
    <property type="protein sequence ID" value="KAE9223252.1"/>
    <property type="molecule type" value="Genomic_DNA"/>
</dbReference>
<reference evidence="10 11" key="1">
    <citation type="submission" date="2018-08" db="EMBL/GenBank/DDBJ databases">
        <title>Genomic investigation of the strawberry pathogen Phytophthora fragariae indicates pathogenicity is determined by transcriptional variation in three key races.</title>
        <authorList>
            <person name="Adams T.M."/>
            <person name="Armitage A.D."/>
            <person name="Sobczyk M.K."/>
            <person name="Bates H.J."/>
            <person name="Dunwell J.M."/>
            <person name="Nellist C.F."/>
            <person name="Harrison R.J."/>
        </authorList>
    </citation>
    <scope>NUCLEOTIDE SEQUENCE [LARGE SCALE GENOMIC DNA]</scope>
    <source>
        <strain evidence="9 12">A4</strain>
        <strain evidence="7 13">BC-1</strain>
        <strain evidence="8 17">BC-23</strain>
        <strain evidence="6 11">NOV-27</strain>
        <strain evidence="5 14">NOV-5</strain>
        <strain evidence="3 15">NOV-71</strain>
        <strain evidence="1 10">NOV-9</strain>
        <strain evidence="4 18">ONT-3</strain>
        <strain evidence="2 16">SCRP245</strain>
    </source>
</reference>
<sequence>MDEGAAGCWVQDLLADGDEDEAMFAAILRANPTGLVMESHPGGSRPGRAPYKKRDPAGRHLRLLEQYFGPDPVYNERDFLNRFRMRQSLFQRVLEGVVETDSYFELRADATGKMGISSLLKVTAALRQLAYASAADSIDENLELSDITAILCLKRFCLAVIERFGRDYLRPPN</sequence>
<evidence type="ECO:0000313" key="5">
    <source>
        <dbReference type="EMBL" id="KAE9141885.1"/>
    </source>
</evidence>
<dbReference type="Proteomes" id="UP000488956">
    <property type="component" value="Unassembled WGS sequence"/>
</dbReference>
<dbReference type="EMBL" id="QXFX01000788">
    <property type="protein sequence ID" value="KAE9104269.1"/>
    <property type="molecule type" value="Genomic_DNA"/>
</dbReference>
<dbReference type="Proteomes" id="UP000440367">
    <property type="component" value="Unassembled WGS sequence"/>
</dbReference>
<dbReference type="EMBL" id="QXGF01001171">
    <property type="protein sequence ID" value="KAE8931984.1"/>
    <property type="molecule type" value="Genomic_DNA"/>
</dbReference>
<evidence type="ECO:0000313" key="10">
    <source>
        <dbReference type="Proteomes" id="UP000429523"/>
    </source>
</evidence>
<dbReference type="Proteomes" id="UP000433483">
    <property type="component" value="Unassembled WGS sequence"/>
</dbReference>
<dbReference type="PANTHER" id="PTHR47150">
    <property type="entry name" value="OS12G0169200 PROTEIN"/>
    <property type="match status" value="1"/>
</dbReference>
<proteinExistence type="predicted"/>
<dbReference type="Proteomes" id="UP000441208">
    <property type="component" value="Unassembled WGS sequence"/>
</dbReference>